<proteinExistence type="predicted"/>
<dbReference type="RefSeq" id="WP_109343951.1">
    <property type="nucleotide sequence ID" value="NZ_CP029343.1"/>
</dbReference>
<feature type="compositionally biased region" description="Basic and acidic residues" evidence="1">
    <location>
        <begin position="80"/>
        <end position="111"/>
    </location>
</feature>
<dbReference type="KEGG" id="mtim:DIR46_03190"/>
<dbReference type="Proteomes" id="UP000245820">
    <property type="component" value="Chromosome"/>
</dbReference>
<dbReference type="AlphaFoldDB" id="A0A2S2DDY2"/>
<accession>A0A2S2DDY2</accession>
<evidence type="ECO:0000313" key="2">
    <source>
        <dbReference type="EMBL" id="AWL03548.1"/>
    </source>
</evidence>
<reference evidence="2 3" key="1">
    <citation type="submission" date="2018-05" db="EMBL/GenBank/DDBJ databases">
        <title>Complete genome sequence of Massilia oculi sp. nov. CCUG 43427T (=DSM 26321T), the type strain of M. oculi, and comparison with genome sequences of other Massilia strains.</title>
        <authorList>
            <person name="Zhu B."/>
        </authorList>
    </citation>
    <scope>NUCLEOTIDE SEQUENCE [LARGE SCALE GENOMIC DNA]</scope>
    <source>
        <strain evidence="2 3">CCUG 43427</strain>
    </source>
</reference>
<protein>
    <submittedName>
        <fullName evidence="2">Uncharacterized protein</fullName>
    </submittedName>
</protein>
<feature type="compositionally biased region" description="Low complexity" evidence="1">
    <location>
        <begin position="68"/>
        <end position="79"/>
    </location>
</feature>
<sequence>MAAIPQMMRTATNLLSRATPHLTNLAQAAGAAATLHAAVSGSGQARTAPEQAAPPPRFRQCARSQQLQRQFRGEQAARGARGEAGRADEPADPVKGELKRMSDEAQERAEATVEAAKSVG</sequence>
<organism evidence="2 3">
    <name type="scientific">Massilia oculi</name>
    <dbReference type="NCBI Taxonomy" id="945844"/>
    <lineage>
        <taxon>Bacteria</taxon>
        <taxon>Pseudomonadati</taxon>
        <taxon>Pseudomonadota</taxon>
        <taxon>Betaproteobacteria</taxon>
        <taxon>Burkholderiales</taxon>
        <taxon>Oxalobacteraceae</taxon>
        <taxon>Telluria group</taxon>
        <taxon>Massilia</taxon>
    </lineage>
</organism>
<name>A0A2S2DDY2_9BURK</name>
<gene>
    <name evidence="2" type="ORF">DIR46_03190</name>
</gene>
<evidence type="ECO:0000256" key="1">
    <source>
        <dbReference type="SAM" id="MobiDB-lite"/>
    </source>
</evidence>
<dbReference type="EMBL" id="CP029343">
    <property type="protein sequence ID" value="AWL03548.1"/>
    <property type="molecule type" value="Genomic_DNA"/>
</dbReference>
<feature type="region of interest" description="Disordered" evidence="1">
    <location>
        <begin position="37"/>
        <end position="120"/>
    </location>
</feature>
<keyword evidence="3" id="KW-1185">Reference proteome</keyword>
<evidence type="ECO:0000313" key="3">
    <source>
        <dbReference type="Proteomes" id="UP000245820"/>
    </source>
</evidence>